<feature type="domain" description="OmpR/PhoB-type" evidence="8">
    <location>
        <begin position="278"/>
        <end position="379"/>
    </location>
</feature>
<dbReference type="InterPro" id="IPR051677">
    <property type="entry name" value="AfsR-DnrI-RedD_regulator"/>
</dbReference>
<comment type="caution">
    <text evidence="9">The sequence shown here is derived from an EMBL/GenBank/DDBJ whole genome shotgun (WGS) entry which is preliminary data.</text>
</comment>
<dbReference type="RefSeq" id="WP_260221193.1">
    <property type="nucleotide sequence ID" value="NZ_JAJAGO010000016.1"/>
</dbReference>
<name>A0ABT2K350_9ACTN</name>
<dbReference type="InterPro" id="IPR005158">
    <property type="entry name" value="BTAD"/>
</dbReference>
<keyword evidence="4 6" id="KW-0238">DNA-binding</keyword>
<keyword evidence="3" id="KW-0805">Transcription regulation</keyword>
<evidence type="ECO:0000256" key="7">
    <source>
        <dbReference type="SAM" id="MobiDB-lite"/>
    </source>
</evidence>
<feature type="DNA-binding region" description="OmpR/PhoB-type" evidence="6">
    <location>
        <begin position="278"/>
        <end position="379"/>
    </location>
</feature>
<protein>
    <submittedName>
        <fullName evidence="9">AfsR/SARP family transcriptional regulator</fullName>
    </submittedName>
</protein>
<feature type="region of interest" description="Disordered" evidence="7">
    <location>
        <begin position="227"/>
        <end position="283"/>
    </location>
</feature>
<dbReference type="CDD" id="cd15831">
    <property type="entry name" value="BTAD"/>
    <property type="match status" value="2"/>
</dbReference>
<evidence type="ECO:0000256" key="2">
    <source>
        <dbReference type="ARBA" id="ARBA00023012"/>
    </source>
</evidence>
<dbReference type="SUPFAM" id="SSF52540">
    <property type="entry name" value="P-loop containing nucleoside triphosphate hydrolases"/>
    <property type="match status" value="1"/>
</dbReference>
<reference evidence="9 10" key="1">
    <citation type="submission" date="2021-10" db="EMBL/GenBank/DDBJ databases">
        <title>Streptomyces gossypii sp. nov., isolated from soil collected from cotton field.</title>
        <authorList>
            <person name="Ge X."/>
            <person name="Chen X."/>
            <person name="Liu W."/>
        </authorList>
    </citation>
    <scope>NUCLEOTIDE SEQUENCE [LARGE SCALE GENOMIC DNA]</scope>
    <source>
        <strain evidence="9 10">N2-109</strain>
    </source>
</reference>
<dbReference type="Proteomes" id="UP001156389">
    <property type="component" value="Unassembled WGS sequence"/>
</dbReference>
<dbReference type="Pfam" id="PF00486">
    <property type="entry name" value="Trans_reg_C"/>
    <property type="match status" value="1"/>
</dbReference>
<dbReference type="PANTHER" id="PTHR35807:SF1">
    <property type="entry name" value="TRANSCRIPTIONAL REGULATOR REDD"/>
    <property type="match status" value="1"/>
</dbReference>
<evidence type="ECO:0000256" key="3">
    <source>
        <dbReference type="ARBA" id="ARBA00023015"/>
    </source>
</evidence>
<dbReference type="InterPro" id="IPR001867">
    <property type="entry name" value="OmpR/PhoB-type_DNA-bd"/>
</dbReference>
<dbReference type="InterPro" id="IPR011990">
    <property type="entry name" value="TPR-like_helical_dom_sf"/>
</dbReference>
<evidence type="ECO:0000256" key="5">
    <source>
        <dbReference type="ARBA" id="ARBA00023163"/>
    </source>
</evidence>
<keyword evidence="2" id="KW-0902">Two-component regulatory system</keyword>
<feature type="compositionally biased region" description="Pro residues" evidence="7">
    <location>
        <begin position="244"/>
        <end position="254"/>
    </location>
</feature>
<organism evidence="9 10">
    <name type="scientific">Streptomyces gossypii</name>
    <dbReference type="NCBI Taxonomy" id="2883101"/>
    <lineage>
        <taxon>Bacteria</taxon>
        <taxon>Bacillati</taxon>
        <taxon>Actinomycetota</taxon>
        <taxon>Actinomycetes</taxon>
        <taxon>Kitasatosporales</taxon>
        <taxon>Streptomycetaceae</taxon>
        <taxon>Streptomyces</taxon>
    </lineage>
</organism>
<evidence type="ECO:0000256" key="6">
    <source>
        <dbReference type="PROSITE-ProRule" id="PRU01091"/>
    </source>
</evidence>
<dbReference type="PROSITE" id="PS51755">
    <property type="entry name" value="OMPR_PHOB"/>
    <property type="match status" value="1"/>
</dbReference>
<comment type="similarity">
    <text evidence="1">Belongs to the AfsR/DnrI/RedD regulatory family.</text>
</comment>
<dbReference type="InterPro" id="IPR016032">
    <property type="entry name" value="Sig_transdc_resp-reg_C-effctor"/>
</dbReference>
<dbReference type="Gene3D" id="1.10.10.10">
    <property type="entry name" value="Winged helix-like DNA-binding domain superfamily/Winged helix DNA-binding domain"/>
    <property type="match status" value="2"/>
</dbReference>
<evidence type="ECO:0000313" key="9">
    <source>
        <dbReference type="EMBL" id="MCT2593904.1"/>
    </source>
</evidence>
<dbReference type="InterPro" id="IPR036388">
    <property type="entry name" value="WH-like_DNA-bd_sf"/>
</dbReference>
<evidence type="ECO:0000256" key="4">
    <source>
        <dbReference type="ARBA" id="ARBA00023125"/>
    </source>
</evidence>
<dbReference type="InterPro" id="IPR002182">
    <property type="entry name" value="NB-ARC"/>
</dbReference>
<feature type="compositionally biased region" description="Low complexity" evidence="7">
    <location>
        <begin position="255"/>
        <end position="267"/>
    </location>
</feature>
<dbReference type="Gene3D" id="3.40.50.300">
    <property type="entry name" value="P-loop containing nucleotide triphosphate hydrolases"/>
    <property type="match status" value="1"/>
</dbReference>
<dbReference type="EMBL" id="JAJAGO010000016">
    <property type="protein sequence ID" value="MCT2593904.1"/>
    <property type="molecule type" value="Genomic_DNA"/>
</dbReference>
<feature type="non-terminal residue" evidence="9">
    <location>
        <position position="707"/>
    </location>
</feature>
<dbReference type="SUPFAM" id="SSF46894">
    <property type="entry name" value="C-terminal effector domain of the bipartite response regulators"/>
    <property type="match status" value="2"/>
</dbReference>
<proteinExistence type="inferred from homology"/>
<dbReference type="SMART" id="SM01043">
    <property type="entry name" value="BTAD"/>
    <property type="match status" value="2"/>
</dbReference>
<sequence>MKVKARLLGPLLLTLDGFDITPTASRARTLLAGLLMGGGRTVQADALIEEVWGEGSPLSAPALLQNHIHRLRKHVDAVAGAGRGRELFVSGPAGYGLRLDERDLDSHQFLSLLGRARVAESENKPAEVCELTEAALDLWRGPPLAGSPKGVLTTPYVVRLEEQRLEAFTLRAEAQLRQGQYGLVVAELRGLVYEHPQHSRLRFQLATALQEGGQSVEAREILRALSSAPGTPSDTPGTSAGPLPAGPPAAPSPAPAAASAPQATPPADAAPPEAPSETREAHTPHIHFTVLGPVGIRRGSHPVSPGSPLQRALLAALLLRNGRTATFHELIDAMWGENPPDSARSALHTFVSRLRRDVRQHLPGSPALTSGQGGYALDVTGAGAVLDLDVAHALVAEAEKRERAGDPAGARELYDQALRQWEGEPLANVPGPYAETQRVRLEEWRLQLLEHRLDLDLEAGAHAEAVSELTALTAAHPLRERLRELLMLALYRSGRQAEALAVYADTRRLLADELGVDPGSGLSRLQQRILEADDELHPPPLRVGEGDRPHQLPASTHDFTPRSGLVTSLSDQLTAGEGTVAAVSGFGGVGKTTLAVHVAHAARAHFPDGQLYVDLQGAGPAAAEPGTVLGRFLQALGTSPENVPDVPEDRAALYRSLLWDRRVLVLLDNARDAAQVRPLLPGTPGCAALVTSRARMVDLAGAHLVDL</sequence>
<dbReference type="InterPro" id="IPR027417">
    <property type="entry name" value="P-loop_NTPase"/>
</dbReference>
<keyword evidence="5" id="KW-0804">Transcription</keyword>
<dbReference type="Pfam" id="PF00931">
    <property type="entry name" value="NB-ARC"/>
    <property type="match status" value="1"/>
</dbReference>
<dbReference type="PANTHER" id="PTHR35807">
    <property type="entry name" value="TRANSCRIPTIONAL REGULATOR REDD-RELATED"/>
    <property type="match status" value="1"/>
</dbReference>
<dbReference type="Pfam" id="PF03704">
    <property type="entry name" value="BTAD"/>
    <property type="match status" value="2"/>
</dbReference>
<evidence type="ECO:0000256" key="1">
    <source>
        <dbReference type="ARBA" id="ARBA00005820"/>
    </source>
</evidence>
<accession>A0ABT2K350</accession>
<dbReference type="SUPFAM" id="SSF48452">
    <property type="entry name" value="TPR-like"/>
    <property type="match status" value="2"/>
</dbReference>
<dbReference type="SMART" id="SM00862">
    <property type="entry name" value="Trans_reg_C"/>
    <property type="match status" value="2"/>
</dbReference>
<dbReference type="Gene3D" id="1.25.40.10">
    <property type="entry name" value="Tetratricopeptide repeat domain"/>
    <property type="match status" value="2"/>
</dbReference>
<gene>
    <name evidence="9" type="ORF">LHJ74_29030</name>
</gene>
<evidence type="ECO:0000313" key="10">
    <source>
        <dbReference type="Proteomes" id="UP001156389"/>
    </source>
</evidence>
<keyword evidence="10" id="KW-1185">Reference proteome</keyword>
<evidence type="ECO:0000259" key="8">
    <source>
        <dbReference type="PROSITE" id="PS51755"/>
    </source>
</evidence>